<evidence type="ECO:0000313" key="2">
    <source>
        <dbReference type="Proteomes" id="UP000821845"/>
    </source>
</evidence>
<dbReference type="Proteomes" id="UP000821845">
    <property type="component" value="Chromosome 5"/>
</dbReference>
<sequence>MASNRKYSDKLETLEIWEWNCRGIRRKQALLKQHISNCGVLPDIIALQETCCSPALAGYSVYEEIGQSKVATLVHKAVTAIRHDIDATDIDHVFIEIITQKRSQESIFVLNIYSPPSQRKANFNYLLGKAQQAAGKKGLVILGDFNAWHKSWGYLKETQKGKDLAREADRRKLSLIIDPTRPTRVGNSISRDSCPDLAFVRGVREARWENEGEMLDSDHYILRIQTEALPIRKGHGQARLTDWEAYIKTRAESENTEITDIESWVTGIKADWKRLARERMPAENKPPQEAVLSATTPTEKRGTHGKVHGAKRTSREGHVREDQEHALKANAYTVEDRSEAAVGRVITLRLASPSILDQKHARVSNPKEPTKPDTLAAHSQSPVEMCPENASPAASEPGRTLRSVVSTAVCATVVLTIASILVAAVIATNLAVRSYSALTMRMHLVRDLAQVCETHGCRQALWLINTSCLTSADICHDFYSFVCGRWDAKTPIGRRLPYARMLHFNYSSMVDEALARTLYSPQARGTASYNVALAYSSCVSFLANTTTNLENMFKAAKVNPRSFTEQKGFPELFSLAIKTTVETRLTSVVKVVYIVKNAAVGVVTGTSMRSASFIPEIQEALLEQLASSLGDKGVLKMADAIEKLDKQIQNITDPHLKDTALNEALTTRADLPAHGVHWQDVLKKYAPPIAFKRRAVVVRTNSGDAIRSIFQRLALAPLDVAKVYLAILPFARYASFELKAASRRNFLPDAMKASVCVRYLYAMFGSKAHALLMEVVGTDKAAGRRNEMWHNLKQQSEVLLNVGAGLTLRKEALLNATLKSHTDNVEPGGILQVQYSNDFMANLIVLARHTEKQTELRPFMLPTENEAEVATEYLVPDFYYHDAREASINYGTLGGYMARMLFVFGLPKRYSPKYVDCLDEYAARHGIPFDKVDWQRYVAMQWAMNVASESLRRELTEARYPVLQERLFYVRYALFLCGEDTPVNRSLQYAVRTSPGFAKAFDCYSPPRNPCAY</sequence>
<gene>
    <name evidence="1" type="ORF">HPB50_024880</name>
</gene>
<evidence type="ECO:0000313" key="1">
    <source>
        <dbReference type="EMBL" id="KAH6931515.1"/>
    </source>
</evidence>
<proteinExistence type="predicted"/>
<accession>A0ACB7SA78</accession>
<keyword evidence="2" id="KW-1185">Reference proteome</keyword>
<protein>
    <submittedName>
        <fullName evidence="1">Uncharacterized protein</fullName>
    </submittedName>
</protein>
<comment type="caution">
    <text evidence="1">The sequence shown here is derived from an EMBL/GenBank/DDBJ whole genome shotgun (WGS) entry which is preliminary data.</text>
</comment>
<reference evidence="1" key="1">
    <citation type="submission" date="2020-05" db="EMBL/GenBank/DDBJ databases">
        <title>Large-scale comparative analyses of tick genomes elucidate their genetic diversity and vector capacities.</title>
        <authorList>
            <person name="Jia N."/>
            <person name="Wang J."/>
            <person name="Shi W."/>
            <person name="Du L."/>
            <person name="Sun Y."/>
            <person name="Zhan W."/>
            <person name="Jiang J."/>
            <person name="Wang Q."/>
            <person name="Zhang B."/>
            <person name="Ji P."/>
            <person name="Sakyi L.B."/>
            <person name="Cui X."/>
            <person name="Yuan T."/>
            <person name="Jiang B."/>
            <person name="Yang W."/>
            <person name="Lam T.T.-Y."/>
            <person name="Chang Q."/>
            <person name="Ding S."/>
            <person name="Wang X."/>
            <person name="Zhu J."/>
            <person name="Ruan X."/>
            <person name="Zhao L."/>
            <person name="Wei J."/>
            <person name="Que T."/>
            <person name="Du C."/>
            <person name="Cheng J."/>
            <person name="Dai P."/>
            <person name="Han X."/>
            <person name="Huang E."/>
            <person name="Gao Y."/>
            <person name="Liu J."/>
            <person name="Shao H."/>
            <person name="Ye R."/>
            <person name="Li L."/>
            <person name="Wei W."/>
            <person name="Wang X."/>
            <person name="Wang C."/>
            <person name="Yang T."/>
            <person name="Huo Q."/>
            <person name="Li W."/>
            <person name="Guo W."/>
            <person name="Chen H."/>
            <person name="Zhou L."/>
            <person name="Ni X."/>
            <person name="Tian J."/>
            <person name="Zhou Y."/>
            <person name="Sheng Y."/>
            <person name="Liu T."/>
            <person name="Pan Y."/>
            <person name="Xia L."/>
            <person name="Li J."/>
            <person name="Zhao F."/>
            <person name="Cao W."/>
        </authorList>
    </citation>
    <scope>NUCLEOTIDE SEQUENCE</scope>
    <source>
        <strain evidence="1">Hyas-2018</strain>
    </source>
</reference>
<name>A0ACB7SA78_HYAAI</name>
<dbReference type="EMBL" id="CM023485">
    <property type="protein sequence ID" value="KAH6931515.1"/>
    <property type="molecule type" value="Genomic_DNA"/>
</dbReference>
<organism evidence="1 2">
    <name type="scientific">Hyalomma asiaticum</name>
    <name type="common">Tick</name>
    <dbReference type="NCBI Taxonomy" id="266040"/>
    <lineage>
        <taxon>Eukaryota</taxon>
        <taxon>Metazoa</taxon>
        <taxon>Ecdysozoa</taxon>
        <taxon>Arthropoda</taxon>
        <taxon>Chelicerata</taxon>
        <taxon>Arachnida</taxon>
        <taxon>Acari</taxon>
        <taxon>Parasitiformes</taxon>
        <taxon>Ixodida</taxon>
        <taxon>Ixodoidea</taxon>
        <taxon>Ixodidae</taxon>
        <taxon>Hyalomminae</taxon>
        <taxon>Hyalomma</taxon>
    </lineage>
</organism>